<dbReference type="Proteomes" id="UP000503264">
    <property type="component" value="Chromosome"/>
</dbReference>
<dbReference type="EMBL" id="CP012542">
    <property type="protein sequence ID" value="QCD44020.1"/>
    <property type="molecule type" value="Genomic_DNA"/>
</dbReference>
<keyword evidence="1" id="KW-1133">Transmembrane helix</keyword>
<accession>A0A6G5QEB2</accession>
<reference evidence="2 3" key="1">
    <citation type="submission" date="2016-07" db="EMBL/GenBank/DDBJ databases">
        <title>Comparative genomics of the Campylobacter concisus group.</title>
        <authorList>
            <person name="Miller W.G."/>
            <person name="Yee E."/>
            <person name="Chapman M.H."/>
            <person name="Huynh S."/>
            <person name="Bono J.L."/>
            <person name="On S.L.W."/>
            <person name="StLeger J."/>
            <person name="Foster G."/>
            <person name="Parker C.T."/>
        </authorList>
    </citation>
    <scope>NUCLEOTIDE SEQUENCE [LARGE SCALE GENOMIC DNA]</scope>
    <source>
        <strain evidence="2 3">CCUG 21559</strain>
    </source>
</reference>
<feature type="transmembrane region" description="Helical" evidence="1">
    <location>
        <begin position="39"/>
        <end position="62"/>
    </location>
</feature>
<dbReference type="AlphaFoldDB" id="A0A6G5QEB2"/>
<gene>
    <name evidence="2" type="ORF">CMUC_0202</name>
</gene>
<feature type="transmembrane region" description="Helical" evidence="1">
    <location>
        <begin position="12"/>
        <end position="33"/>
    </location>
</feature>
<protein>
    <submittedName>
        <fullName evidence="2">Putative membrane protein</fullName>
    </submittedName>
</protein>
<proteinExistence type="predicted"/>
<name>A0A6G5QEB2_9BACT</name>
<evidence type="ECO:0000313" key="2">
    <source>
        <dbReference type="EMBL" id="QCD44020.1"/>
    </source>
</evidence>
<sequence>MSKNEGLKADIDFLKSLIIFFLTALFGVVGWIVTIRQKAQIADILLVGVAIVVLSAIISLLFKKIREKIKELTNLKERK</sequence>
<keyword evidence="3" id="KW-1185">Reference proteome</keyword>
<dbReference type="RefSeq" id="WP_034968991.1">
    <property type="nucleotide sequence ID" value="NZ_CP012542.1"/>
</dbReference>
<evidence type="ECO:0000256" key="1">
    <source>
        <dbReference type="SAM" id="Phobius"/>
    </source>
</evidence>
<evidence type="ECO:0000313" key="3">
    <source>
        <dbReference type="Proteomes" id="UP000503264"/>
    </source>
</evidence>
<organism evidence="2 3">
    <name type="scientific">Campylobacter mucosalis CCUG 21559</name>
    <dbReference type="NCBI Taxonomy" id="1032067"/>
    <lineage>
        <taxon>Bacteria</taxon>
        <taxon>Pseudomonadati</taxon>
        <taxon>Campylobacterota</taxon>
        <taxon>Epsilonproteobacteria</taxon>
        <taxon>Campylobacterales</taxon>
        <taxon>Campylobacteraceae</taxon>
        <taxon>Campylobacter</taxon>
    </lineage>
</organism>
<keyword evidence="1" id="KW-0812">Transmembrane</keyword>
<keyword evidence="1" id="KW-0472">Membrane</keyword>